<dbReference type="EMBL" id="JAFNAA010000003">
    <property type="protein sequence ID" value="MBO1107353.1"/>
    <property type="molecule type" value="Genomic_DNA"/>
</dbReference>
<evidence type="ECO:0000259" key="4">
    <source>
        <dbReference type="PROSITE" id="PS51194"/>
    </source>
</evidence>
<feature type="domain" description="Helicase C-terminal" evidence="4">
    <location>
        <begin position="1105"/>
        <end position="1265"/>
    </location>
</feature>
<dbReference type="SMART" id="SM00487">
    <property type="entry name" value="DEXDc"/>
    <property type="match status" value="1"/>
</dbReference>
<dbReference type="InterPro" id="IPR038718">
    <property type="entry name" value="SNF2-like_sf"/>
</dbReference>
<keyword evidence="2 5" id="KW-0547">Nucleotide-binding</keyword>
<dbReference type="InterPro" id="IPR014001">
    <property type="entry name" value="Helicase_ATP-bd"/>
</dbReference>
<evidence type="ECO:0000313" key="5">
    <source>
        <dbReference type="EMBL" id="MBO1107353.1"/>
    </source>
</evidence>
<evidence type="ECO:0000256" key="2">
    <source>
        <dbReference type="ARBA" id="ARBA00022806"/>
    </source>
</evidence>
<dbReference type="Proteomes" id="UP000664658">
    <property type="component" value="Unassembled WGS sequence"/>
</dbReference>
<keyword evidence="2 5" id="KW-0347">Helicase</keyword>
<dbReference type="PROSITE" id="PS51194">
    <property type="entry name" value="HELICASE_CTER"/>
    <property type="match status" value="1"/>
</dbReference>
<dbReference type="InterPro" id="IPR027417">
    <property type="entry name" value="P-loop_NTPase"/>
</dbReference>
<dbReference type="InterPro" id="IPR001650">
    <property type="entry name" value="Helicase_C-like"/>
</dbReference>
<sequence>MSLLLHPLHIEVLCQLSASFSLPVAALAQRVESHFPWLPSSLLDDVLTALQQAELLECEGSESERHYLLSPNGGWALLRLLQRGELTLARLPSSSDPLMQAWQALLQAALTPAAALPLCDADSGYWLEMLADAEWLWAGIGYLPAEWIAPFARYALLRQIRTQCEPNFWQQAQTVLDTQGLTALYQGWTGCAFLCSAGTLPANHWLHRIARSAPAQRQLPSEQELPVDAIFSRLLAALLLPAERGTAALTQIQQQLRAVENWPAAHYCARLLAADADSADRLLEMQGEEPPRWGDLLLFALRAVQQGAGPDEQRRQRSAFAHVMRYPPRAPLIALTQALLRALAGEPATYSLFNSLFPDGLRRPAAPVPELSEPTLAGEMAINSSADERVVWILAPKTKQLTARIQKRGKKGWTKGRQVSIYNLRLEAERLLDEDDLRVYRATNPQEHYFYRDVLVDEPLLQALSRHPRVLLPEGERLILLPLQPLVRLLPAQEGDGVRCLLNPRLAVEAGTLRQVAATVWQFYQLPAPLVPLLRSLQRTPSDLPPSAVASLQTLITRWPQQPWYSEHPQLQGNVQVSEWLPTPYLWLNWSGDTLEIQLTTQPEQEWPHPLPPGQGEAWIMDPQDHLHWLRRDLAAELAQAQVWQQLFATGQHSHGGSGEQPTRWRWQGAEAIAMLHTLQSCPERHSARLLWHKESPRAYRVDTDDLKLRVNDREQWFALDGELQLEELKLASLDQLLRHEPQAYITLDDGQILLLTARLQQQLATLRHLVAADQSFTQQLAFPLQQLLQQQAVPGDPHWQALTERWQQPVAIAPDLLAPLRAYQCEGVRWLAHLSEHGFGACLADDMGLGKTVQALTLLRLRRQQGPALVVVPKSVLHNWACELQRFAPELVLHDVEQSEDRQQLIANAGAGEVIIISYGLLARCASWLSARDWATVILDEAQQIKNANTQRARSLFRLRAQARIALSGTPVENDLTELWSLFAFINPGLLGSKAQFMRQYASAVRDSDSLQRLRALVSPFILRRTKRQVLTELPEKTEITHSVSLSEQERALYEQARNQTLLELAAEPERGAGMTLLSGLTRLRQICCHPQLSFPDYQGSASKLEETLLLVEEALAGQHRVLIFSQFVGLLTLLRHELEARGLGYSYLDGRSSSTARQQAVADFKQGKHPLFLISLKAGGTGLNLTEADTVIHLDPWWNPAVEDQASDRAHRMGQTQPVTVYRLVAEDTIEEKIVALHAEKRELADKVLSGQSQVDKLDSELLYQLLTE</sequence>
<dbReference type="RefSeq" id="WP_207541647.1">
    <property type="nucleotide sequence ID" value="NZ_JAFNAA010000003.1"/>
</dbReference>
<dbReference type="InterPro" id="IPR000330">
    <property type="entry name" value="SNF2_N"/>
</dbReference>
<keyword evidence="2 5" id="KW-0067">ATP-binding</keyword>
<comment type="caution">
    <text evidence="5">The sequence shown here is derived from an EMBL/GenBank/DDBJ whole genome shotgun (WGS) entry which is preliminary data.</text>
</comment>
<dbReference type="InterPro" id="IPR049730">
    <property type="entry name" value="SNF2/RAD54-like_C"/>
</dbReference>
<feature type="domain" description="Helicase ATP-binding" evidence="3">
    <location>
        <begin position="833"/>
        <end position="990"/>
    </location>
</feature>
<dbReference type="Pfam" id="PF00176">
    <property type="entry name" value="SNF2-rel_dom"/>
    <property type="match status" value="1"/>
</dbReference>
<dbReference type="Gene3D" id="3.40.50.10810">
    <property type="entry name" value="Tandem AAA-ATPase domain"/>
    <property type="match status" value="1"/>
</dbReference>
<dbReference type="PANTHER" id="PTHR10799">
    <property type="entry name" value="SNF2/RAD54 HELICASE FAMILY"/>
    <property type="match status" value="1"/>
</dbReference>
<dbReference type="CDD" id="cd18793">
    <property type="entry name" value="SF2_C_SNF"/>
    <property type="match status" value="1"/>
</dbReference>
<protein>
    <submittedName>
        <fullName evidence="5">DEAD/DEAH box helicase</fullName>
    </submittedName>
</protein>
<dbReference type="Gene3D" id="3.40.50.300">
    <property type="entry name" value="P-loop containing nucleotide triphosphate hydrolases"/>
    <property type="match status" value="1"/>
</dbReference>
<name>A0A8I2B4A7_PLESH</name>
<dbReference type="SMART" id="SM00490">
    <property type="entry name" value="HELICc"/>
    <property type="match status" value="1"/>
</dbReference>
<evidence type="ECO:0000259" key="3">
    <source>
        <dbReference type="PROSITE" id="PS51192"/>
    </source>
</evidence>
<gene>
    <name evidence="5" type="ORF">J2R62_03805</name>
</gene>
<dbReference type="AlphaFoldDB" id="A0A8I2B4A7"/>
<proteinExistence type="predicted"/>
<reference evidence="5" key="1">
    <citation type="submission" date="2021-03" db="EMBL/GenBank/DDBJ databases">
        <title>Plesiomonas shigelloides zfcc0051, isolated from zebrafish feces.</title>
        <authorList>
            <person name="Vanderhoek Z."/>
            <person name="Gaulke C."/>
        </authorList>
    </citation>
    <scope>NUCLEOTIDE SEQUENCE</scope>
    <source>
        <strain evidence="5">Zfcc0051</strain>
    </source>
</reference>
<dbReference type="SUPFAM" id="SSF52540">
    <property type="entry name" value="P-loop containing nucleoside triphosphate hydrolases"/>
    <property type="match status" value="2"/>
</dbReference>
<evidence type="ECO:0000313" key="6">
    <source>
        <dbReference type="Proteomes" id="UP000664658"/>
    </source>
</evidence>
<dbReference type="GO" id="GO:0005524">
    <property type="term" value="F:ATP binding"/>
    <property type="evidence" value="ECO:0007669"/>
    <property type="project" value="InterPro"/>
</dbReference>
<dbReference type="GO" id="GO:0016787">
    <property type="term" value="F:hydrolase activity"/>
    <property type="evidence" value="ECO:0007669"/>
    <property type="project" value="UniProtKB-KW"/>
</dbReference>
<accession>A0A8I2B4A7</accession>
<dbReference type="Pfam" id="PF00271">
    <property type="entry name" value="Helicase_C"/>
    <property type="match status" value="1"/>
</dbReference>
<keyword evidence="1" id="KW-0378">Hydrolase</keyword>
<dbReference type="PROSITE" id="PS51192">
    <property type="entry name" value="HELICASE_ATP_BIND_1"/>
    <property type="match status" value="1"/>
</dbReference>
<evidence type="ECO:0000256" key="1">
    <source>
        <dbReference type="ARBA" id="ARBA00022801"/>
    </source>
</evidence>
<organism evidence="5 6">
    <name type="scientific">Plesiomonas shigelloides</name>
    <name type="common">Aeromonas shigelloides</name>
    <dbReference type="NCBI Taxonomy" id="703"/>
    <lineage>
        <taxon>Bacteria</taxon>
        <taxon>Pseudomonadati</taxon>
        <taxon>Pseudomonadota</taxon>
        <taxon>Gammaproteobacteria</taxon>
        <taxon>Enterobacterales</taxon>
        <taxon>Enterobacteriaceae</taxon>
        <taxon>Plesiomonas</taxon>
    </lineage>
</organism>
<dbReference type="GO" id="GO:0004386">
    <property type="term" value="F:helicase activity"/>
    <property type="evidence" value="ECO:0007669"/>
    <property type="project" value="UniProtKB-KW"/>
</dbReference>